<accession>A0A7J5E4U6</accession>
<dbReference type="GO" id="GO:0016787">
    <property type="term" value="F:hydrolase activity"/>
    <property type="evidence" value="ECO:0007669"/>
    <property type="project" value="InterPro"/>
</dbReference>
<dbReference type="RefSeq" id="WP_151580401.1">
    <property type="nucleotide sequence ID" value="NZ_WBVM01000001.1"/>
</dbReference>
<feature type="domain" description="Helicase ATP-binding" evidence="1">
    <location>
        <begin position="131"/>
        <end position="339"/>
    </location>
</feature>
<dbReference type="EMBL" id="WBVM01000001">
    <property type="protein sequence ID" value="KAB2813097.1"/>
    <property type="molecule type" value="Genomic_DNA"/>
</dbReference>
<dbReference type="InterPro" id="IPR027417">
    <property type="entry name" value="P-loop_NTPase"/>
</dbReference>
<dbReference type="AlphaFoldDB" id="A0A7J5E4U6"/>
<dbReference type="InterPro" id="IPR006935">
    <property type="entry name" value="Helicase/UvrB_N"/>
</dbReference>
<dbReference type="Proteomes" id="UP000449906">
    <property type="component" value="Unassembled WGS sequence"/>
</dbReference>
<keyword evidence="2" id="KW-0540">Nuclease</keyword>
<dbReference type="GO" id="GO:0003677">
    <property type="term" value="F:DNA binding"/>
    <property type="evidence" value="ECO:0007669"/>
    <property type="project" value="InterPro"/>
</dbReference>
<keyword evidence="2" id="KW-0255">Endonuclease</keyword>
<reference evidence="2 3" key="1">
    <citation type="submission" date="2019-09" db="EMBL/GenBank/DDBJ databases">
        <title>Pimelobacter sp. isolated from Paulinella.</title>
        <authorList>
            <person name="Jeong S.E."/>
        </authorList>
    </citation>
    <scope>NUCLEOTIDE SEQUENCE [LARGE SCALE GENOMIC DNA]</scope>
    <source>
        <strain evidence="2 3">Pch-N</strain>
    </source>
</reference>
<evidence type="ECO:0000313" key="3">
    <source>
        <dbReference type="Proteomes" id="UP000449906"/>
    </source>
</evidence>
<organism evidence="2 3">
    <name type="scientific">Nocardioides simplex</name>
    <name type="common">Arthrobacter simplex</name>
    <dbReference type="NCBI Taxonomy" id="2045"/>
    <lineage>
        <taxon>Bacteria</taxon>
        <taxon>Bacillati</taxon>
        <taxon>Actinomycetota</taxon>
        <taxon>Actinomycetes</taxon>
        <taxon>Propionibacteriales</taxon>
        <taxon>Nocardioidaceae</taxon>
        <taxon>Pimelobacter</taxon>
    </lineage>
</organism>
<dbReference type="GO" id="GO:0004519">
    <property type="term" value="F:endonuclease activity"/>
    <property type="evidence" value="ECO:0007669"/>
    <property type="project" value="UniProtKB-KW"/>
</dbReference>
<evidence type="ECO:0000259" key="1">
    <source>
        <dbReference type="SMART" id="SM00487"/>
    </source>
</evidence>
<protein>
    <submittedName>
        <fullName evidence="2">Restriction endonuclease subunit R</fullName>
    </submittedName>
</protein>
<dbReference type="Gene3D" id="3.40.50.300">
    <property type="entry name" value="P-loop containing nucleotide triphosphate hydrolases"/>
    <property type="match status" value="2"/>
</dbReference>
<dbReference type="SMART" id="SM00487">
    <property type="entry name" value="DEXDc"/>
    <property type="match status" value="1"/>
</dbReference>
<keyword evidence="2" id="KW-0378">Hydrolase</keyword>
<proteinExistence type="predicted"/>
<dbReference type="Pfam" id="PF04851">
    <property type="entry name" value="ResIII"/>
    <property type="match status" value="1"/>
</dbReference>
<sequence>MASPKISTFREITPFIYSWRTPDIPKYDGWEKIGYTEQDSADTRIAQQASQLSVTKEKVWSRRAIFTSEAGGRFTDKDFHAYLKKQGVERETTPKRTEWHHFAPAAKKSIEYFNEFAGQDYPDVPEGGVEEVYTLRPEQQAAVDQAFAAFTAGKDEVLWNAKPRFGKTLTTYDLMRTLDVRKVLIVTNRPAIANSWYDDFTRFIGHQTTYRFVSESPSLAARSPMTREQWRAYSLNQQDADPRIVEFLSLQDLKGSRYFGGSIDKLKHVAQFDWDLLVIDEAHEGIDTTKTDVAFDQIKRDWTLHLSGTPFKALAAGKFGPDQIFNWTYEDEQAARQQWADDAGENPYSALPTLNLLTYQISRMITDRLAEGVAIDEDAANIDFTFSLNEFFATKDSGFFQHESEVTKFLDCLASNEKYPFSTPELRDEIRHSLWLLNRVASAKALERMLKKHEVFKHYTVVLAAGDGKSDDVADAVAVGKSLDKVRAAIAEAELSGGKTITLSVGQLTTGVTVPEWTAVVMLSDLSSPAQYMQAAFRAQNPCIFQRAEHVFQKQNAYIFDFAPERTLTIFDAFANNLHSNPSGDQAVRQKNIRTLLNFFPVIGEDAEGRMIELDASQVLTFPQLFKAREVVRRGFLSNLLFANVAGIFRYSEQVKEILDKLPTAEQGKVKKSNPIEIPHPPPITDPDGNVQINVETVINPKIEELGKPVYRIEDVPSPDLDLPASAAATAIAKAVTEQTRPTRDKLREEYGLSAKQTDLDAKRTEQWITTQVERAYTNHSIATKHLEDELNDAATEADADIVKAKQAEQADALKANIVAIVEETIKEIVPEVVTREETKREQKRVNQTIDDARSHLRGFARTIPMFLMAYGDRGLCLSNFDEYTPDDVFEEITGITEEEFRLLRDGQEVVEDDGTVTKIPGMFDEGVFDQSVRQFLEKKEKLANYFDDEQTEDIFAYIPQQKTSLVFTPQAVVKLMVDTLENENPGIFSDPHKKFADLFSTAGIFLMELVRRLDTGLGEAFPVQHERLRHILTSQIFEMSHNEILHRITIEAVSGGVSERKAWIEESGHFRVGNLAHMATEERDRTIAEMLGDD</sequence>
<comment type="caution">
    <text evidence="2">The sequence shown here is derived from an EMBL/GenBank/DDBJ whole genome shotgun (WGS) entry which is preliminary data.</text>
</comment>
<evidence type="ECO:0000313" key="2">
    <source>
        <dbReference type="EMBL" id="KAB2813097.1"/>
    </source>
</evidence>
<gene>
    <name evidence="2" type="ORF">F9L07_15540</name>
</gene>
<name>A0A7J5E4U6_NOCSI</name>
<dbReference type="InterPro" id="IPR014001">
    <property type="entry name" value="Helicase_ATP-bd"/>
</dbReference>
<dbReference type="GO" id="GO:0005524">
    <property type="term" value="F:ATP binding"/>
    <property type="evidence" value="ECO:0007669"/>
    <property type="project" value="InterPro"/>
</dbReference>
<dbReference type="SUPFAM" id="SSF52540">
    <property type="entry name" value="P-loop containing nucleoside triphosphate hydrolases"/>
    <property type="match status" value="2"/>
</dbReference>